<dbReference type="Proteomes" id="UP000789405">
    <property type="component" value="Unassembled WGS sequence"/>
</dbReference>
<feature type="non-terminal residue" evidence="1">
    <location>
        <position position="46"/>
    </location>
</feature>
<evidence type="ECO:0000313" key="2">
    <source>
        <dbReference type="Proteomes" id="UP000789405"/>
    </source>
</evidence>
<dbReference type="AlphaFoldDB" id="A0A9N9HUP7"/>
<name>A0A9N9HUP7_9GLOM</name>
<comment type="caution">
    <text evidence="1">The sequence shown here is derived from an EMBL/GenBank/DDBJ whole genome shotgun (WGS) entry which is preliminary data.</text>
</comment>
<reference evidence="1" key="1">
    <citation type="submission" date="2021-06" db="EMBL/GenBank/DDBJ databases">
        <authorList>
            <person name="Kallberg Y."/>
            <person name="Tangrot J."/>
            <person name="Rosling A."/>
        </authorList>
    </citation>
    <scope>NUCLEOTIDE SEQUENCE</scope>
    <source>
        <strain evidence="1">MA453B</strain>
    </source>
</reference>
<gene>
    <name evidence="1" type="ORF">DERYTH_LOCUS13330</name>
</gene>
<keyword evidence="2" id="KW-1185">Reference proteome</keyword>
<protein>
    <submittedName>
        <fullName evidence="1">25784_t:CDS:1</fullName>
    </submittedName>
</protein>
<accession>A0A9N9HUP7</accession>
<organism evidence="1 2">
    <name type="scientific">Dentiscutata erythropus</name>
    <dbReference type="NCBI Taxonomy" id="1348616"/>
    <lineage>
        <taxon>Eukaryota</taxon>
        <taxon>Fungi</taxon>
        <taxon>Fungi incertae sedis</taxon>
        <taxon>Mucoromycota</taxon>
        <taxon>Glomeromycotina</taxon>
        <taxon>Glomeromycetes</taxon>
        <taxon>Diversisporales</taxon>
        <taxon>Gigasporaceae</taxon>
        <taxon>Dentiscutata</taxon>
    </lineage>
</organism>
<evidence type="ECO:0000313" key="1">
    <source>
        <dbReference type="EMBL" id="CAG8706709.1"/>
    </source>
</evidence>
<sequence>MQYVYLIKDFSNESHIAIFIVNEIKKVLLDIGVYKFEAVISDTTSA</sequence>
<dbReference type="OrthoDB" id="2404095at2759"/>
<proteinExistence type="predicted"/>
<dbReference type="EMBL" id="CAJVPY010009273">
    <property type="protein sequence ID" value="CAG8706709.1"/>
    <property type="molecule type" value="Genomic_DNA"/>
</dbReference>